<dbReference type="GO" id="GO:0000015">
    <property type="term" value="C:phosphopyruvate hydratase complex"/>
    <property type="evidence" value="ECO:0007669"/>
    <property type="project" value="InterPro"/>
</dbReference>
<dbReference type="InterPro" id="IPR020810">
    <property type="entry name" value="Enolase_C"/>
</dbReference>
<dbReference type="Gene3D" id="3.20.20.120">
    <property type="entry name" value="Enolase-like C-terminal domain"/>
    <property type="match status" value="1"/>
</dbReference>
<feature type="region of interest" description="Disordered" evidence="7">
    <location>
        <begin position="141"/>
        <end position="193"/>
    </location>
</feature>
<organism evidence="10 11">
    <name type="scientific">Synaphobranchus kaupii</name>
    <name type="common">Kaup's arrowtooth eel</name>
    <dbReference type="NCBI Taxonomy" id="118154"/>
    <lineage>
        <taxon>Eukaryota</taxon>
        <taxon>Metazoa</taxon>
        <taxon>Chordata</taxon>
        <taxon>Craniata</taxon>
        <taxon>Vertebrata</taxon>
        <taxon>Euteleostomi</taxon>
        <taxon>Actinopterygii</taxon>
        <taxon>Neopterygii</taxon>
        <taxon>Teleostei</taxon>
        <taxon>Anguilliformes</taxon>
        <taxon>Synaphobranchidae</taxon>
        <taxon>Synaphobranchus</taxon>
    </lineage>
</organism>
<dbReference type="SMART" id="SM01193">
    <property type="entry name" value="Enolase_N"/>
    <property type="match status" value="1"/>
</dbReference>
<protein>
    <recommendedName>
        <fullName evidence="3">phosphopyruvate hydratase</fullName>
        <ecNumber evidence="3">4.2.1.11</ecNumber>
    </recommendedName>
    <alternativeName>
        <fullName evidence="6">2-phospho-D-glycerate hydro-lyase</fullName>
    </alternativeName>
</protein>
<evidence type="ECO:0000259" key="8">
    <source>
        <dbReference type="SMART" id="SM01192"/>
    </source>
</evidence>
<feature type="compositionally biased region" description="Basic and acidic residues" evidence="7">
    <location>
        <begin position="166"/>
        <end position="180"/>
    </location>
</feature>
<feature type="domain" description="Enolase N-terminal" evidence="9">
    <location>
        <begin position="33"/>
        <end position="224"/>
    </location>
</feature>
<dbReference type="InterPro" id="IPR029017">
    <property type="entry name" value="Enolase-like_N"/>
</dbReference>
<proteinExistence type="inferred from homology"/>
<dbReference type="SMART" id="SM01192">
    <property type="entry name" value="Enolase_C"/>
    <property type="match status" value="1"/>
</dbReference>
<evidence type="ECO:0000313" key="10">
    <source>
        <dbReference type="EMBL" id="KAJ8359614.1"/>
    </source>
</evidence>
<keyword evidence="5" id="KW-0456">Lyase</keyword>
<evidence type="ECO:0000256" key="6">
    <source>
        <dbReference type="ARBA" id="ARBA00031125"/>
    </source>
</evidence>
<dbReference type="GO" id="GO:0006096">
    <property type="term" value="P:glycolytic process"/>
    <property type="evidence" value="ECO:0007669"/>
    <property type="project" value="UniProtKB-KW"/>
</dbReference>
<comment type="caution">
    <text evidence="10">The sequence shown here is derived from an EMBL/GenBank/DDBJ whole genome shotgun (WGS) entry which is preliminary data.</text>
</comment>
<keyword evidence="4" id="KW-0324">Glycolysis</keyword>
<sequence length="532" mass="57887">MEVVLNEMFFEKPDDVYGYLANYFSRLSRPPVINRLLGKEVYDGKGQVTVQAEVFCTIKNEEKSAGSAVISSRGASRGEASQAPGTANDNGGRKESVATAVRWINESLCTVLQGFEPRDQAGVDKVLSDFYMARFLEDQERQMREKENQQSHEPVPEPARPATSVTKDKKGGEKGKKANSTEKPVPPAEPLEPVLPGSMAIGTVSLAVAKTAAELLGIPLYQHITALKHQQFSGEIHMPLPMVTLLSCGKRSPGKLNLMEEVIVIPKAGQAIREFLAMVLEFQREITRIMNAASKTGPVSNAVSDSGALVIGYDRPEQPLDLVTEASRNLGFVLGDVMYLAINCSAHDLMDYPKGKYDAITGSPKSPNELVELYEFLTSKYPALIALIDPLRKEDQEQWERLSSALGHTYLLSEALSKPGGSHTLPGIRGFILKQTNEVTVTDLIEFTRQLECAVTVVGTTNGEPCDSSLSDLAVGLGVKFVKLGGLCQGERLTKYNRLISIEEELAQRGILGSQKCGFPLGVGELEEPSST</sequence>
<feature type="compositionally biased region" description="Basic and acidic residues" evidence="7">
    <location>
        <begin position="141"/>
        <end position="150"/>
    </location>
</feature>
<dbReference type="SUPFAM" id="SSF51604">
    <property type="entry name" value="Enolase C-terminal domain-like"/>
    <property type="match status" value="1"/>
</dbReference>
<dbReference type="GO" id="GO:0000287">
    <property type="term" value="F:magnesium ion binding"/>
    <property type="evidence" value="ECO:0007669"/>
    <property type="project" value="InterPro"/>
</dbReference>
<reference evidence="10" key="1">
    <citation type="journal article" date="2023" name="Science">
        <title>Genome structures resolve the early diversification of teleost fishes.</title>
        <authorList>
            <person name="Parey E."/>
            <person name="Louis A."/>
            <person name="Montfort J."/>
            <person name="Bouchez O."/>
            <person name="Roques C."/>
            <person name="Iampietro C."/>
            <person name="Lluch J."/>
            <person name="Castinel A."/>
            <person name="Donnadieu C."/>
            <person name="Desvignes T."/>
            <person name="Floi Bucao C."/>
            <person name="Jouanno E."/>
            <person name="Wen M."/>
            <person name="Mejri S."/>
            <person name="Dirks R."/>
            <person name="Jansen H."/>
            <person name="Henkel C."/>
            <person name="Chen W.J."/>
            <person name="Zahm M."/>
            <person name="Cabau C."/>
            <person name="Klopp C."/>
            <person name="Thompson A.W."/>
            <person name="Robinson-Rechavi M."/>
            <person name="Braasch I."/>
            <person name="Lecointre G."/>
            <person name="Bobe J."/>
            <person name="Postlethwait J.H."/>
            <person name="Berthelot C."/>
            <person name="Roest Crollius H."/>
            <person name="Guiguen Y."/>
        </authorList>
    </citation>
    <scope>NUCLEOTIDE SEQUENCE</scope>
    <source>
        <strain evidence="10">WJC10195</strain>
    </source>
</reference>
<dbReference type="GO" id="GO:0004634">
    <property type="term" value="F:phosphopyruvate hydratase activity"/>
    <property type="evidence" value="ECO:0007669"/>
    <property type="project" value="UniProtKB-EC"/>
</dbReference>
<feature type="domain" description="Enolase C-terminal TIM barrel" evidence="8">
    <location>
        <begin position="235"/>
        <end position="520"/>
    </location>
</feature>
<dbReference type="EC" id="4.2.1.11" evidence="3"/>
<accession>A0A9Q1FIK6</accession>
<evidence type="ECO:0000259" key="9">
    <source>
        <dbReference type="SMART" id="SM01193"/>
    </source>
</evidence>
<evidence type="ECO:0000256" key="2">
    <source>
        <dbReference type="ARBA" id="ARBA00009604"/>
    </source>
</evidence>
<feature type="region of interest" description="Disordered" evidence="7">
    <location>
        <begin position="67"/>
        <end position="94"/>
    </location>
</feature>
<dbReference type="PANTHER" id="PTHR11902:SF30">
    <property type="entry name" value="ENOLASE 4"/>
    <property type="match status" value="1"/>
</dbReference>
<evidence type="ECO:0000256" key="3">
    <source>
        <dbReference type="ARBA" id="ARBA00012058"/>
    </source>
</evidence>
<dbReference type="PANTHER" id="PTHR11902">
    <property type="entry name" value="ENOLASE"/>
    <property type="match status" value="1"/>
</dbReference>
<dbReference type="EMBL" id="JAINUF010000005">
    <property type="protein sequence ID" value="KAJ8359614.1"/>
    <property type="molecule type" value="Genomic_DNA"/>
</dbReference>
<comment type="pathway">
    <text evidence="1">Carbohydrate degradation; glycolysis; pyruvate from D-glyceraldehyde 3-phosphate: step 4/5.</text>
</comment>
<dbReference type="InterPro" id="IPR036849">
    <property type="entry name" value="Enolase-like_C_sf"/>
</dbReference>
<dbReference type="OrthoDB" id="10009078at2759"/>
<dbReference type="AlphaFoldDB" id="A0A9Q1FIK6"/>
<name>A0A9Q1FIK6_SYNKA</name>
<dbReference type="InterPro" id="IPR020811">
    <property type="entry name" value="Enolase_N"/>
</dbReference>
<evidence type="ECO:0000256" key="1">
    <source>
        <dbReference type="ARBA" id="ARBA00005031"/>
    </source>
</evidence>
<dbReference type="InterPro" id="IPR000941">
    <property type="entry name" value="Enolase"/>
</dbReference>
<evidence type="ECO:0000256" key="5">
    <source>
        <dbReference type="ARBA" id="ARBA00023239"/>
    </source>
</evidence>
<dbReference type="PRINTS" id="PR00148">
    <property type="entry name" value="ENOLASE"/>
</dbReference>
<dbReference type="Pfam" id="PF00113">
    <property type="entry name" value="Enolase_C"/>
    <property type="match status" value="1"/>
</dbReference>
<comment type="similarity">
    <text evidence="2">Belongs to the enolase family.</text>
</comment>
<dbReference type="Proteomes" id="UP001152622">
    <property type="component" value="Chromosome 5"/>
</dbReference>
<gene>
    <name evidence="10" type="ORF">SKAU_G00161390</name>
</gene>
<dbReference type="Gene3D" id="3.30.390.10">
    <property type="entry name" value="Enolase-like, N-terminal domain"/>
    <property type="match status" value="1"/>
</dbReference>
<dbReference type="SUPFAM" id="SSF54826">
    <property type="entry name" value="Enolase N-terminal domain-like"/>
    <property type="match status" value="1"/>
</dbReference>
<evidence type="ECO:0000256" key="7">
    <source>
        <dbReference type="SAM" id="MobiDB-lite"/>
    </source>
</evidence>
<evidence type="ECO:0000313" key="11">
    <source>
        <dbReference type="Proteomes" id="UP001152622"/>
    </source>
</evidence>
<evidence type="ECO:0000256" key="4">
    <source>
        <dbReference type="ARBA" id="ARBA00023152"/>
    </source>
</evidence>
<keyword evidence="11" id="KW-1185">Reference proteome</keyword>